<dbReference type="eggNOG" id="arCOG10297">
    <property type="taxonomic scope" value="Archaea"/>
</dbReference>
<gene>
    <name evidence="1" type="ORF">C447_08473</name>
</gene>
<dbReference type="RefSeq" id="WP_007692869.1">
    <property type="nucleotide sequence ID" value="NZ_AJRK01000052.1"/>
</dbReference>
<comment type="caution">
    <text evidence="1">The sequence shown here is derived from an EMBL/GenBank/DDBJ whole genome shotgun (WGS) entry which is preliminary data.</text>
</comment>
<proteinExistence type="predicted"/>
<protein>
    <submittedName>
        <fullName evidence="1">Uncharacterized protein</fullName>
    </submittedName>
</protein>
<evidence type="ECO:0000313" key="1">
    <source>
        <dbReference type="EMBL" id="EMA38843.1"/>
    </source>
</evidence>
<dbReference type="EMBL" id="AOMB01000023">
    <property type="protein sequence ID" value="EMA38843.1"/>
    <property type="molecule type" value="Genomic_DNA"/>
</dbReference>
<organism evidence="1 2">
    <name type="scientific">Halococcus hamelinensis 100A6</name>
    <dbReference type="NCBI Taxonomy" id="1132509"/>
    <lineage>
        <taxon>Archaea</taxon>
        <taxon>Methanobacteriati</taxon>
        <taxon>Methanobacteriota</taxon>
        <taxon>Stenosarchaea group</taxon>
        <taxon>Halobacteria</taxon>
        <taxon>Halobacteriales</taxon>
        <taxon>Halococcaceae</taxon>
        <taxon>Halococcus</taxon>
    </lineage>
</organism>
<dbReference type="Proteomes" id="UP000011566">
    <property type="component" value="Unassembled WGS sequence"/>
</dbReference>
<dbReference type="OrthoDB" id="256286at2157"/>
<sequence>MANINIDLDTDQFEDLRATKRRYGLTWKGMLIQAQRSLETEESTA</sequence>
<evidence type="ECO:0000313" key="2">
    <source>
        <dbReference type="Proteomes" id="UP000011566"/>
    </source>
</evidence>
<name>M0M081_9EURY</name>
<keyword evidence="2" id="KW-1185">Reference proteome</keyword>
<reference evidence="1 2" key="1">
    <citation type="journal article" date="2014" name="PLoS Genet.">
        <title>Phylogenetically driven sequencing of extremely halophilic archaea reveals strategies for static and dynamic osmo-response.</title>
        <authorList>
            <person name="Becker E.A."/>
            <person name="Seitzer P.M."/>
            <person name="Tritt A."/>
            <person name="Larsen D."/>
            <person name="Krusor M."/>
            <person name="Yao A.I."/>
            <person name="Wu D."/>
            <person name="Madern D."/>
            <person name="Eisen J.A."/>
            <person name="Darling A.E."/>
            <person name="Facciotti M.T."/>
        </authorList>
    </citation>
    <scope>NUCLEOTIDE SEQUENCE [LARGE SCALE GENOMIC DNA]</scope>
    <source>
        <strain evidence="1 2">100A6</strain>
    </source>
</reference>
<dbReference type="AlphaFoldDB" id="M0M081"/>
<dbReference type="PATRIC" id="fig|1132509.6.peg.1917"/>
<accession>M0M081</accession>